<dbReference type="GeneID" id="25258150"/>
<dbReference type="GO" id="GO:0003995">
    <property type="term" value="F:acyl-CoA dehydrogenase activity"/>
    <property type="evidence" value="ECO:0007669"/>
    <property type="project" value="TreeGrafter"/>
</dbReference>
<comment type="similarity">
    <text evidence="3">Belongs to the acyl-CoA dehydrogenase family.</text>
</comment>
<dbReference type="VEuPathDB" id="MicrosporidiaDB:DI09_11p40"/>
<organism evidence="10 11">
    <name type="scientific">Mitosporidium daphniae</name>
    <dbReference type="NCBI Taxonomy" id="1485682"/>
    <lineage>
        <taxon>Eukaryota</taxon>
        <taxon>Fungi</taxon>
        <taxon>Fungi incertae sedis</taxon>
        <taxon>Microsporidia</taxon>
        <taxon>Mitosporidium</taxon>
    </lineage>
</organism>
<keyword evidence="5" id="KW-0274">FAD</keyword>
<dbReference type="RefSeq" id="XP_013239428.1">
    <property type="nucleotide sequence ID" value="XM_013383974.1"/>
</dbReference>
<evidence type="ECO:0000259" key="9">
    <source>
        <dbReference type="Pfam" id="PF02771"/>
    </source>
</evidence>
<keyword evidence="11" id="KW-1185">Reference proteome</keyword>
<dbReference type="PANTHER" id="PTHR43884:SF1">
    <property type="entry name" value="SHORT_BRANCHED CHAIN SPECIFIC ACYL-COA DEHYDROGENASE, MITOCHONDRIAL"/>
    <property type="match status" value="1"/>
</dbReference>
<dbReference type="HOGENOM" id="CLU_2904688_0_0_1"/>
<dbReference type="GO" id="GO:0006631">
    <property type="term" value="P:fatty acid metabolic process"/>
    <property type="evidence" value="ECO:0007669"/>
    <property type="project" value="UniProtKB-KW"/>
</dbReference>
<evidence type="ECO:0000313" key="11">
    <source>
        <dbReference type="Proteomes" id="UP000029725"/>
    </source>
</evidence>
<comment type="cofactor">
    <cofactor evidence="1">
        <name>FAD</name>
        <dbReference type="ChEBI" id="CHEBI:57692"/>
    </cofactor>
</comment>
<comment type="caution">
    <text evidence="10">The sequence shown here is derived from an EMBL/GenBank/DDBJ whole genome shotgun (WGS) entry which is preliminary data.</text>
</comment>
<evidence type="ECO:0000256" key="3">
    <source>
        <dbReference type="ARBA" id="ARBA00009347"/>
    </source>
</evidence>
<evidence type="ECO:0000256" key="5">
    <source>
        <dbReference type="ARBA" id="ARBA00022827"/>
    </source>
</evidence>
<dbReference type="FunFam" id="1.10.540.10:FF:000026">
    <property type="entry name" value="Acyl-CoA dehydrogenase medium chain"/>
    <property type="match status" value="1"/>
</dbReference>
<evidence type="ECO:0000256" key="8">
    <source>
        <dbReference type="ARBA" id="ARBA00023098"/>
    </source>
</evidence>
<dbReference type="GO" id="GO:0005739">
    <property type="term" value="C:mitochondrion"/>
    <property type="evidence" value="ECO:0007669"/>
    <property type="project" value="TreeGrafter"/>
</dbReference>
<accession>A0A098VVT5</accession>
<dbReference type="InterPro" id="IPR037069">
    <property type="entry name" value="AcylCoA_DH/ox_N_sf"/>
</dbReference>
<evidence type="ECO:0000256" key="6">
    <source>
        <dbReference type="ARBA" id="ARBA00022832"/>
    </source>
</evidence>
<evidence type="ECO:0000256" key="1">
    <source>
        <dbReference type="ARBA" id="ARBA00001974"/>
    </source>
</evidence>
<evidence type="ECO:0000256" key="7">
    <source>
        <dbReference type="ARBA" id="ARBA00023002"/>
    </source>
</evidence>
<evidence type="ECO:0000313" key="10">
    <source>
        <dbReference type="EMBL" id="KGG52959.1"/>
    </source>
</evidence>
<dbReference type="Gene3D" id="1.10.540.10">
    <property type="entry name" value="Acyl-CoA dehydrogenase/oxidase, N-terminal domain"/>
    <property type="match status" value="1"/>
</dbReference>
<evidence type="ECO:0000256" key="2">
    <source>
        <dbReference type="ARBA" id="ARBA00005189"/>
    </source>
</evidence>
<dbReference type="PANTHER" id="PTHR43884">
    <property type="entry name" value="ACYL-COA DEHYDROGENASE"/>
    <property type="match status" value="1"/>
</dbReference>
<dbReference type="InterPro" id="IPR013786">
    <property type="entry name" value="AcylCoA_DH/ox_N"/>
</dbReference>
<dbReference type="InterPro" id="IPR009100">
    <property type="entry name" value="AcylCoA_DH/oxidase_NM_dom_sf"/>
</dbReference>
<protein>
    <submittedName>
        <fullName evidence="10">Acyl-CoA dehydrogenase</fullName>
    </submittedName>
</protein>
<dbReference type="OrthoDB" id="10262177at2759"/>
<keyword evidence="7" id="KW-0560">Oxidoreductase</keyword>
<gene>
    <name evidence="10" type="ORF">DI09_11p40</name>
</gene>
<dbReference type="Pfam" id="PF02771">
    <property type="entry name" value="Acyl-CoA_dh_N"/>
    <property type="match status" value="1"/>
</dbReference>
<dbReference type="GO" id="GO:0050660">
    <property type="term" value="F:flavin adenine dinucleotide binding"/>
    <property type="evidence" value="ECO:0007669"/>
    <property type="project" value="InterPro"/>
</dbReference>
<proteinExistence type="inferred from homology"/>
<name>A0A098VVT5_9MICR</name>
<dbReference type="AlphaFoldDB" id="A0A098VVT5"/>
<reference evidence="10 11" key="1">
    <citation type="submission" date="2014-04" db="EMBL/GenBank/DDBJ databases">
        <title>A new species of microsporidia sheds light on the evolution of extreme parasitism.</title>
        <authorList>
            <person name="Haag K.L."/>
            <person name="James T.Y."/>
            <person name="Larsson R."/>
            <person name="Schaer T.M."/>
            <person name="Refardt D."/>
            <person name="Pombert J.-F."/>
            <person name="Ebert D."/>
        </authorList>
    </citation>
    <scope>NUCLEOTIDE SEQUENCE [LARGE SCALE GENOMIC DNA]</scope>
    <source>
        <strain evidence="10 11">UGP3</strain>
        <tissue evidence="10">Spores</tissue>
    </source>
</reference>
<dbReference type="Proteomes" id="UP000029725">
    <property type="component" value="Unassembled WGS sequence"/>
</dbReference>
<evidence type="ECO:0000256" key="4">
    <source>
        <dbReference type="ARBA" id="ARBA00022630"/>
    </source>
</evidence>
<dbReference type="SUPFAM" id="SSF56645">
    <property type="entry name" value="Acyl-CoA dehydrogenase NM domain-like"/>
    <property type="match status" value="1"/>
</dbReference>
<comment type="pathway">
    <text evidence="2">Lipid metabolism.</text>
</comment>
<dbReference type="EMBL" id="JMKJ01000022">
    <property type="protein sequence ID" value="KGG52959.1"/>
    <property type="molecule type" value="Genomic_DNA"/>
</dbReference>
<keyword evidence="4" id="KW-0285">Flavoprotein</keyword>
<sequence length="62" mass="6703">MDESGNMDRQMIKELFEQGLMGVEIPSEYGGAGLSFTSALITVEELSKIDPSVGALCDVHVR</sequence>
<keyword evidence="8" id="KW-0443">Lipid metabolism</keyword>
<feature type="domain" description="Acyl-CoA dehydrogenase/oxidase N-terminal" evidence="9">
    <location>
        <begin position="1"/>
        <end position="61"/>
    </location>
</feature>
<keyword evidence="6" id="KW-0276">Fatty acid metabolism</keyword>